<dbReference type="EMBL" id="CAJVQC010008157">
    <property type="protein sequence ID" value="CAG8588929.1"/>
    <property type="molecule type" value="Genomic_DNA"/>
</dbReference>
<evidence type="ECO:0000313" key="1">
    <source>
        <dbReference type="EMBL" id="CAG8588929.1"/>
    </source>
</evidence>
<name>A0ACA9MG55_9GLOM</name>
<feature type="non-terminal residue" evidence="1">
    <location>
        <position position="50"/>
    </location>
</feature>
<accession>A0ACA9MG55</accession>
<reference evidence="1" key="1">
    <citation type="submission" date="2021-06" db="EMBL/GenBank/DDBJ databases">
        <authorList>
            <person name="Kallberg Y."/>
            <person name="Tangrot J."/>
            <person name="Rosling A."/>
        </authorList>
    </citation>
    <scope>NUCLEOTIDE SEQUENCE</scope>
    <source>
        <strain evidence="1">MA461A</strain>
    </source>
</reference>
<evidence type="ECO:0000313" key="2">
    <source>
        <dbReference type="Proteomes" id="UP000789920"/>
    </source>
</evidence>
<organism evidence="1 2">
    <name type="scientific">Racocetra persica</name>
    <dbReference type="NCBI Taxonomy" id="160502"/>
    <lineage>
        <taxon>Eukaryota</taxon>
        <taxon>Fungi</taxon>
        <taxon>Fungi incertae sedis</taxon>
        <taxon>Mucoromycota</taxon>
        <taxon>Glomeromycotina</taxon>
        <taxon>Glomeromycetes</taxon>
        <taxon>Diversisporales</taxon>
        <taxon>Gigasporaceae</taxon>
        <taxon>Racocetra</taxon>
    </lineage>
</organism>
<gene>
    <name evidence="1" type="ORF">RPERSI_LOCUS5456</name>
</gene>
<keyword evidence="2" id="KW-1185">Reference proteome</keyword>
<proteinExistence type="predicted"/>
<protein>
    <submittedName>
        <fullName evidence="1">2851_t:CDS:1</fullName>
    </submittedName>
</protein>
<feature type="non-terminal residue" evidence="1">
    <location>
        <position position="1"/>
    </location>
</feature>
<sequence length="50" mass="5653">GWGTPQTVLSCPTALIGHWTSKTLDWTPNLKVDIDWTSNPKVDVWTFNPK</sequence>
<comment type="caution">
    <text evidence="1">The sequence shown here is derived from an EMBL/GenBank/DDBJ whole genome shotgun (WGS) entry which is preliminary data.</text>
</comment>
<dbReference type="Proteomes" id="UP000789920">
    <property type="component" value="Unassembled WGS sequence"/>
</dbReference>